<gene>
    <name evidence="1" type="ORF">KL867_05825</name>
</gene>
<comment type="caution">
    <text evidence="1">The sequence shown here is derived from an EMBL/GenBank/DDBJ whole genome shotgun (WGS) entry which is preliminary data.</text>
</comment>
<reference evidence="1 2" key="1">
    <citation type="submission" date="2021-05" db="EMBL/GenBank/DDBJ databases">
        <title>Draft genomes of marine bacteria isolated from model chitin particles.</title>
        <authorList>
            <person name="Datta M.S."/>
            <person name="Schwartzman J.A."/>
            <person name="Cordero O."/>
        </authorList>
    </citation>
    <scope>NUCLEOTIDE SEQUENCE [LARGE SCALE GENOMIC DNA]</scope>
    <source>
        <strain evidence="1 2">4E07</strain>
    </source>
</reference>
<evidence type="ECO:0000313" key="2">
    <source>
        <dbReference type="Proteomes" id="UP000763802"/>
    </source>
</evidence>
<sequence length="212" mass="23054">MIHKNLLNLNNDPKSWGIRTDKYLEEVFMAGLIASTPEFDSATSGAGGDRAEAETMTNGTYVVTWSQTFSQPVPFATDTPFSEIAARLLNADGTFSGGSFQVNTAKPFLQSDAEVTALSGGGFVIAWTDQTFGTDQTSASKSLLRHPLCRSRGYLILLHWWMVVFWPSSKTVGPLGRLTMTCMGKIFMPMAPVSDRNMLHGTVGRMSLALSS</sequence>
<accession>A0ABS5WNF8</accession>
<evidence type="ECO:0000313" key="1">
    <source>
        <dbReference type="EMBL" id="MBT3140558.1"/>
    </source>
</evidence>
<name>A0ABS5WNF8_9RHOB</name>
<proteinExistence type="predicted"/>
<dbReference type="Proteomes" id="UP000763802">
    <property type="component" value="Unassembled WGS sequence"/>
</dbReference>
<keyword evidence="2" id="KW-1185">Reference proteome</keyword>
<organism evidence="1 2">
    <name type="scientific">Falsiruegeria litorea</name>
    <dbReference type="NCBI Taxonomy" id="1280831"/>
    <lineage>
        <taxon>Bacteria</taxon>
        <taxon>Pseudomonadati</taxon>
        <taxon>Pseudomonadota</taxon>
        <taxon>Alphaproteobacteria</taxon>
        <taxon>Rhodobacterales</taxon>
        <taxon>Roseobacteraceae</taxon>
        <taxon>Falsiruegeria</taxon>
    </lineage>
</organism>
<protein>
    <submittedName>
        <fullName evidence="1">Uncharacterized protein</fullName>
    </submittedName>
</protein>
<dbReference type="RefSeq" id="WP_147232816.1">
    <property type="nucleotide sequence ID" value="NZ_JAHHDY010000008.1"/>
</dbReference>
<dbReference type="EMBL" id="JAHHDY010000008">
    <property type="protein sequence ID" value="MBT3140558.1"/>
    <property type="molecule type" value="Genomic_DNA"/>
</dbReference>